<dbReference type="GeneID" id="9165547"/>
<reference evidence="9" key="2">
    <citation type="journal article" date="2010" name="Stand. Genomic Sci.">
        <title>Complete genome sequence of Thermosphaera aggregans type strain (M11TLT).</title>
        <authorList>
            <person name="Spring S."/>
            <person name="Rachel R."/>
            <person name="Lapidus A."/>
            <person name="Davenport K."/>
            <person name="Tice H."/>
            <person name="Copeland A."/>
            <person name="Cheng J.-F."/>
            <person name="Lucas S."/>
            <person name="Chen F."/>
            <person name="Nolan M."/>
            <person name="Bruce D."/>
            <person name="Goodwin L."/>
            <person name="Pitluck S."/>
            <person name="Ivanova N."/>
            <person name="Mavromatis K."/>
            <person name="Ovchinnikova G."/>
            <person name="Pati A."/>
            <person name="Chen A."/>
            <person name="Palaniappan K."/>
            <person name="Land M."/>
            <person name="Hauser L."/>
            <person name="Chang Y.-J."/>
            <person name="Jeffries C.C."/>
            <person name="Brettin T."/>
            <person name="Detter J.C."/>
            <person name="Tapia R."/>
            <person name="Han C."/>
            <person name="Heimerl T."/>
            <person name="Weikl F."/>
            <person name="Brambilla E."/>
            <person name="Goker M."/>
            <person name="Bristow J."/>
            <person name="Eisen J.A."/>
            <person name="Markowitz V."/>
            <person name="Hugenholtz P."/>
            <person name="Kyrpides N.C."/>
            <person name="Klenk H.-P."/>
        </authorList>
    </citation>
    <scope>NUCLEOTIDE SEQUENCE [LARGE SCALE GENOMIC DNA]</scope>
    <source>
        <strain evidence="9">DSM 11486 / M11TL</strain>
    </source>
</reference>
<dbReference type="GO" id="GO:0016874">
    <property type="term" value="F:ligase activity"/>
    <property type="evidence" value="ECO:0007669"/>
    <property type="project" value="UniProtKB-KW"/>
</dbReference>
<reference evidence="8 9" key="1">
    <citation type="journal article" date="2010" name="Stand. Genomic Sci.">
        <title>Complete genome sequence of Thermosphaera aggregans type strain (M11TL).</title>
        <authorList>
            <person name="Spring S."/>
            <person name="Rachel R."/>
            <person name="Lapidus A."/>
            <person name="Davenport K."/>
            <person name="Tice H."/>
            <person name="Copeland A."/>
            <person name="Cheng J.F."/>
            <person name="Lucas S."/>
            <person name="Chen F."/>
            <person name="Nolan M."/>
            <person name="Bruce D."/>
            <person name="Goodwin L."/>
            <person name="Pitluck S."/>
            <person name="Ivanova N."/>
            <person name="Mavromatis K."/>
            <person name="Ovchinnikova G."/>
            <person name="Pati A."/>
            <person name="Chen A."/>
            <person name="Palaniappan K."/>
            <person name="Land M."/>
            <person name="Hauser L."/>
            <person name="Chang Y.J."/>
            <person name="Jeffries C.C."/>
            <person name="Brettin T."/>
            <person name="Detter J.C."/>
            <person name="Tapia R."/>
            <person name="Han C."/>
            <person name="Heimerl T."/>
            <person name="Weikl F."/>
            <person name="Brambilla E."/>
            <person name="Goker M."/>
            <person name="Bristow J."/>
            <person name="Eisen J.A."/>
            <person name="Markowitz V."/>
            <person name="Hugenholtz P."/>
            <person name="Kyrpides N.C."/>
            <person name="Klenk H.P."/>
        </authorList>
    </citation>
    <scope>NUCLEOTIDE SEQUENCE [LARGE SCALE GENOMIC DNA]</scope>
    <source>
        <strain evidence="9">DSM 11486 / M11TL</strain>
    </source>
</reference>
<dbReference type="SMART" id="SM00878">
    <property type="entry name" value="Biotin_carb_C"/>
    <property type="match status" value="1"/>
</dbReference>
<dbReference type="InterPro" id="IPR011764">
    <property type="entry name" value="Biotin_carboxylation_dom"/>
</dbReference>
<dbReference type="EMBL" id="CP001939">
    <property type="protein sequence ID" value="ADG90807.1"/>
    <property type="molecule type" value="Genomic_DNA"/>
</dbReference>
<dbReference type="Pfam" id="PF02785">
    <property type="entry name" value="Biotin_carb_C"/>
    <property type="match status" value="1"/>
</dbReference>
<dbReference type="PANTHER" id="PTHR18866:SF33">
    <property type="entry name" value="METHYLCROTONOYL-COA CARBOXYLASE SUBUNIT ALPHA, MITOCHONDRIAL-RELATED"/>
    <property type="match status" value="1"/>
</dbReference>
<dbReference type="KEGG" id="tag:Tagg_0533"/>
<evidence type="ECO:0000256" key="4">
    <source>
        <dbReference type="ARBA" id="ARBA00023267"/>
    </source>
</evidence>
<keyword evidence="1" id="KW-0436">Ligase</keyword>
<dbReference type="GO" id="GO:0005524">
    <property type="term" value="F:ATP binding"/>
    <property type="evidence" value="ECO:0007669"/>
    <property type="project" value="UniProtKB-UniRule"/>
</dbReference>
<evidence type="ECO:0000313" key="8">
    <source>
        <dbReference type="EMBL" id="ADG90807.1"/>
    </source>
</evidence>
<evidence type="ECO:0000256" key="3">
    <source>
        <dbReference type="ARBA" id="ARBA00022840"/>
    </source>
</evidence>
<dbReference type="PROSITE" id="PS50975">
    <property type="entry name" value="ATP_GRASP"/>
    <property type="match status" value="1"/>
</dbReference>
<protein>
    <submittedName>
        <fullName evidence="8">Carbamoyl-phosphate synthase L chain ATP-binding protein</fullName>
    </submittedName>
</protein>
<dbReference type="InterPro" id="IPR011054">
    <property type="entry name" value="Rudment_hybrid_motif"/>
</dbReference>
<dbReference type="RefSeq" id="WP_013129400.1">
    <property type="nucleotide sequence ID" value="NC_014160.1"/>
</dbReference>
<dbReference type="OrthoDB" id="33241at2157"/>
<evidence type="ECO:0000313" key="9">
    <source>
        <dbReference type="Proteomes" id="UP000002376"/>
    </source>
</evidence>
<dbReference type="eggNOG" id="arCOG01590">
    <property type="taxonomic scope" value="Archaea"/>
</dbReference>
<keyword evidence="9" id="KW-1185">Reference proteome</keyword>
<organism evidence="8 9">
    <name type="scientific">Thermosphaera aggregans (strain DSM 11486 / M11TL)</name>
    <dbReference type="NCBI Taxonomy" id="633148"/>
    <lineage>
        <taxon>Archaea</taxon>
        <taxon>Thermoproteota</taxon>
        <taxon>Thermoprotei</taxon>
        <taxon>Desulfurococcales</taxon>
        <taxon>Desulfurococcaceae</taxon>
        <taxon>Thermosphaera</taxon>
    </lineage>
</organism>
<evidence type="ECO:0000256" key="2">
    <source>
        <dbReference type="ARBA" id="ARBA00022741"/>
    </source>
</evidence>
<dbReference type="InterPro" id="IPR011761">
    <property type="entry name" value="ATP-grasp"/>
</dbReference>
<evidence type="ECO:0000256" key="1">
    <source>
        <dbReference type="ARBA" id="ARBA00022598"/>
    </source>
</evidence>
<dbReference type="SUPFAM" id="SSF56059">
    <property type="entry name" value="Glutathione synthetase ATP-binding domain-like"/>
    <property type="match status" value="1"/>
</dbReference>
<dbReference type="InterPro" id="IPR016185">
    <property type="entry name" value="PreATP-grasp_dom_sf"/>
</dbReference>
<dbReference type="Gene3D" id="3.30.470.20">
    <property type="entry name" value="ATP-grasp fold, B domain"/>
    <property type="match status" value="1"/>
</dbReference>
<dbReference type="InterPro" id="IPR005479">
    <property type="entry name" value="CPAse_ATP-bd"/>
</dbReference>
<dbReference type="GO" id="GO:0046872">
    <property type="term" value="F:metal ion binding"/>
    <property type="evidence" value="ECO:0007669"/>
    <property type="project" value="InterPro"/>
</dbReference>
<dbReference type="InterPro" id="IPR050856">
    <property type="entry name" value="Biotin_carboxylase_complex"/>
</dbReference>
<evidence type="ECO:0000259" key="7">
    <source>
        <dbReference type="PROSITE" id="PS50979"/>
    </source>
</evidence>
<feature type="domain" description="ATP-grasp" evidence="6">
    <location>
        <begin position="114"/>
        <end position="309"/>
    </location>
</feature>
<keyword evidence="4" id="KW-0092">Biotin</keyword>
<sequence length="505" mass="57530">MSFRIFIANRGEIAIRIARTVLENGFVPIGIYTKEDEHSLHRKYLKEDKEVSSYLDIEEIVEAAQELGADALHPGYGFLSENPELAREVARRNIAFIGPSPSAMELSGDKLRAKEIASKLGIPTLPWMIVKDEKDVLEFAREHGFPLLVKAAGGGGGKGVRLLREGDDVGKVIEVASKEAEKAFKDPRIYVEPFLENVKHIEVQILGDGENIIHLFERECSVQRRFQKIVEEAPSPFLTNAERDSITKHAVELATAIRYSNAGTVEMLFDTSSRRYYFMEINARLQVEHPVTEMITGLDIVLKQIEITMYKVLDLKQSNISMRGHAIEARIYAENPLQEEPSTGLVKYYREPSGPGIRVDSSIEAGSKVSAEFDPMIAKLIAWGPDRRTAILRLERGLKEYIIDGILTNIPLLKEIIKHEEFVNGVYTTKLYSQNIDLFRKELEKRIREEALLVTGLQELAGKNIRKFLESSRKSAEEHSERIDKLKRKAWYYYISTRERLRKSR</sequence>
<dbReference type="PROSITE" id="PS00866">
    <property type="entry name" value="CPSASE_1"/>
    <property type="match status" value="1"/>
</dbReference>
<evidence type="ECO:0000256" key="5">
    <source>
        <dbReference type="PROSITE-ProRule" id="PRU00409"/>
    </source>
</evidence>
<accession>D5U107</accession>
<gene>
    <name evidence="8" type="ordered locus">Tagg_0533</name>
</gene>
<dbReference type="STRING" id="633148.Tagg_0533"/>
<evidence type="ECO:0000259" key="6">
    <source>
        <dbReference type="PROSITE" id="PS50975"/>
    </source>
</evidence>
<dbReference type="PANTHER" id="PTHR18866">
    <property type="entry name" value="CARBOXYLASE:PYRUVATE/ACETYL-COA/PROPIONYL-COA CARBOXYLASE"/>
    <property type="match status" value="1"/>
</dbReference>
<dbReference type="InterPro" id="IPR005482">
    <property type="entry name" value="Biotin_COase_C"/>
</dbReference>
<dbReference type="InterPro" id="IPR005481">
    <property type="entry name" value="BC-like_N"/>
</dbReference>
<feature type="domain" description="Biotin carboxylation" evidence="7">
    <location>
        <begin position="1"/>
        <end position="437"/>
    </location>
</feature>
<dbReference type="AlphaFoldDB" id="D5U107"/>
<dbReference type="Pfam" id="PF00289">
    <property type="entry name" value="Biotin_carb_N"/>
    <property type="match status" value="1"/>
</dbReference>
<dbReference type="SUPFAM" id="SSF52440">
    <property type="entry name" value="PreATP-grasp domain"/>
    <property type="match status" value="1"/>
</dbReference>
<name>D5U107_THEAM</name>
<dbReference type="Proteomes" id="UP000002376">
    <property type="component" value="Chromosome"/>
</dbReference>
<reference key="3">
    <citation type="submission" date="2010-02" db="EMBL/GenBank/DDBJ databases">
        <title>Complete genome sequence of Thermosphaera aggregans type strain (M11TL).</title>
        <authorList>
            <consortium name="US DOE Joint Genome Institute (JGI-PGF)"/>
            <person name="Spring S."/>
            <person name="Lapidus A."/>
            <person name="Munk C."/>
            <person name="Schroeder M."/>
            <person name="Glavina Del Rio T."/>
            <person name="Tice H."/>
            <person name="Copeland A."/>
            <person name="Cheng J.-F."/>
            <person name="Lucas S."/>
            <person name="Chen F."/>
            <person name="Nolan M."/>
            <person name="Bruce D."/>
            <person name="Goodwin L."/>
            <person name="Pitluck S."/>
            <person name="Ivanova N."/>
            <person name="Mavromatis K."/>
            <person name="Ovchinnikova G."/>
            <person name="Pati A."/>
            <person name="Chen A."/>
            <person name="Palaniappan K."/>
            <person name="Land M."/>
            <person name="Hauser L."/>
            <person name="Chang Y.-J."/>
            <person name="Jeffries C.C."/>
            <person name="Brettin T."/>
            <person name="Detter J.C."/>
            <person name="Tapia R."/>
            <person name="Han C."/>
            <person name="Chain P."/>
            <person name="Heimerl T."/>
            <person name="Weik F."/>
            <person name="Goker M."/>
            <person name="Rachel R."/>
            <person name="Bristow J."/>
            <person name="Eisen J.A."/>
            <person name="Markowitz V."/>
            <person name="Hugenholtz P."/>
            <person name="Kyrpides N.C."/>
            <person name="Klenk H.-P."/>
        </authorList>
    </citation>
    <scope>NUCLEOTIDE SEQUENCE</scope>
    <source>
        <strain>DSM 11486</strain>
    </source>
</reference>
<dbReference type="Pfam" id="PF02786">
    <property type="entry name" value="CPSase_L_D2"/>
    <property type="match status" value="1"/>
</dbReference>
<proteinExistence type="predicted"/>
<dbReference type="HOGENOM" id="CLU_000395_3_2_2"/>
<keyword evidence="3 5" id="KW-0067">ATP-binding</keyword>
<dbReference type="PROSITE" id="PS00867">
    <property type="entry name" value="CPSASE_2"/>
    <property type="match status" value="1"/>
</dbReference>
<keyword evidence="2 5" id="KW-0547">Nucleotide-binding</keyword>
<dbReference type="SUPFAM" id="SSF51246">
    <property type="entry name" value="Rudiment single hybrid motif"/>
    <property type="match status" value="1"/>
</dbReference>
<dbReference type="PROSITE" id="PS50979">
    <property type="entry name" value="BC"/>
    <property type="match status" value="1"/>
</dbReference>